<dbReference type="Proteomes" id="UP001500742">
    <property type="component" value="Unassembled WGS sequence"/>
</dbReference>
<reference evidence="3" key="1">
    <citation type="journal article" date="2019" name="Int. J. Syst. Evol. Microbiol.">
        <title>The Global Catalogue of Microorganisms (GCM) 10K type strain sequencing project: providing services to taxonomists for standard genome sequencing and annotation.</title>
        <authorList>
            <consortium name="The Broad Institute Genomics Platform"/>
            <consortium name="The Broad Institute Genome Sequencing Center for Infectious Disease"/>
            <person name="Wu L."/>
            <person name="Ma J."/>
        </authorList>
    </citation>
    <scope>NUCLEOTIDE SEQUENCE [LARGE SCALE GENOMIC DNA]</scope>
    <source>
        <strain evidence="3">JCM 16601</strain>
    </source>
</reference>
<keyword evidence="1" id="KW-0472">Membrane</keyword>
<dbReference type="EMBL" id="BAAAZC010000024">
    <property type="protein sequence ID" value="GAA3978572.1"/>
    <property type="molecule type" value="Genomic_DNA"/>
</dbReference>
<accession>A0ABP7Q9U6</accession>
<keyword evidence="1" id="KW-0812">Transmembrane</keyword>
<evidence type="ECO:0000256" key="1">
    <source>
        <dbReference type="SAM" id="Phobius"/>
    </source>
</evidence>
<evidence type="ECO:0000313" key="3">
    <source>
        <dbReference type="Proteomes" id="UP001500742"/>
    </source>
</evidence>
<keyword evidence="1" id="KW-1133">Transmembrane helix</keyword>
<evidence type="ECO:0000313" key="2">
    <source>
        <dbReference type="EMBL" id="GAA3978572.1"/>
    </source>
</evidence>
<organism evidence="2 3">
    <name type="scientific">Mucilaginibacter dorajii</name>
    <dbReference type="NCBI Taxonomy" id="692994"/>
    <lineage>
        <taxon>Bacteria</taxon>
        <taxon>Pseudomonadati</taxon>
        <taxon>Bacteroidota</taxon>
        <taxon>Sphingobacteriia</taxon>
        <taxon>Sphingobacteriales</taxon>
        <taxon>Sphingobacteriaceae</taxon>
        <taxon>Mucilaginibacter</taxon>
    </lineage>
</organism>
<sequence>MPHSGYLFVETKEPDKMPHSGYLLCTLKDVTLCKNVKSDFPDFRLHFKGANPVNNYRVTLLHLSVLISNIKGAMAERRTAGVVLGGLAFIAVICFWVLPYIIFKSTHTLSFKNCSVEFKYYAAVDTADGGYRLAKSKLALCLCNTYTHEKDSTTGKQIMKLHKQYGNSVAPDSTLYDSYNKLDSIVKYRKMAFDTVLALD</sequence>
<gene>
    <name evidence="2" type="ORF">GCM10022210_31960</name>
</gene>
<proteinExistence type="predicted"/>
<keyword evidence="3" id="KW-1185">Reference proteome</keyword>
<feature type="transmembrane region" description="Helical" evidence="1">
    <location>
        <begin position="80"/>
        <end position="103"/>
    </location>
</feature>
<protein>
    <submittedName>
        <fullName evidence="2">Uncharacterized protein</fullName>
    </submittedName>
</protein>
<name>A0ABP7Q9U6_9SPHI</name>
<comment type="caution">
    <text evidence="2">The sequence shown here is derived from an EMBL/GenBank/DDBJ whole genome shotgun (WGS) entry which is preliminary data.</text>
</comment>